<name>A0ABS2MZ44_9BACI</name>
<gene>
    <name evidence="2" type="ORF">JOC48_001647</name>
</gene>
<evidence type="ECO:0000256" key="1">
    <source>
        <dbReference type="SAM" id="MobiDB-lite"/>
    </source>
</evidence>
<keyword evidence="3" id="KW-1185">Reference proteome</keyword>
<evidence type="ECO:0000313" key="2">
    <source>
        <dbReference type="EMBL" id="MBM7571164.1"/>
    </source>
</evidence>
<dbReference type="Proteomes" id="UP001296943">
    <property type="component" value="Unassembled WGS sequence"/>
</dbReference>
<accession>A0ABS2MZ44</accession>
<feature type="compositionally biased region" description="Basic and acidic residues" evidence="1">
    <location>
        <begin position="1"/>
        <end position="10"/>
    </location>
</feature>
<organism evidence="2 3">
    <name type="scientific">Aquibacillus albus</name>
    <dbReference type="NCBI Taxonomy" id="1168171"/>
    <lineage>
        <taxon>Bacteria</taxon>
        <taxon>Bacillati</taxon>
        <taxon>Bacillota</taxon>
        <taxon>Bacilli</taxon>
        <taxon>Bacillales</taxon>
        <taxon>Bacillaceae</taxon>
        <taxon>Aquibacillus</taxon>
    </lineage>
</organism>
<evidence type="ECO:0000313" key="3">
    <source>
        <dbReference type="Proteomes" id="UP001296943"/>
    </source>
</evidence>
<reference evidence="2 3" key="1">
    <citation type="submission" date="2021-01" db="EMBL/GenBank/DDBJ databases">
        <title>Genomic Encyclopedia of Type Strains, Phase IV (KMG-IV): sequencing the most valuable type-strain genomes for metagenomic binning, comparative biology and taxonomic classification.</title>
        <authorList>
            <person name="Goeker M."/>
        </authorList>
    </citation>
    <scope>NUCLEOTIDE SEQUENCE [LARGE SCALE GENOMIC DNA]</scope>
    <source>
        <strain evidence="2 3">DSM 23711</strain>
    </source>
</reference>
<sequence length="43" mass="4541">MNRVLSREAEGTGLMKASATSDVDQKGATSSKNRVIFLGDKNG</sequence>
<proteinExistence type="predicted"/>
<comment type="caution">
    <text evidence="2">The sequence shown here is derived from an EMBL/GenBank/DDBJ whole genome shotgun (WGS) entry which is preliminary data.</text>
</comment>
<feature type="compositionally biased region" description="Polar residues" evidence="1">
    <location>
        <begin position="18"/>
        <end position="31"/>
    </location>
</feature>
<protein>
    <submittedName>
        <fullName evidence="2">Uncharacterized protein</fullName>
    </submittedName>
</protein>
<feature type="region of interest" description="Disordered" evidence="1">
    <location>
        <begin position="1"/>
        <end position="31"/>
    </location>
</feature>
<dbReference type="EMBL" id="JAFBDR010000007">
    <property type="protein sequence ID" value="MBM7571164.1"/>
    <property type="molecule type" value="Genomic_DNA"/>
</dbReference>